<reference evidence="2 4" key="1">
    <citation type="journal article" date="2018" name="Biotechnol. Biofuels">
        <title>Integrative visual omics of the white-rot fungus Polyporus brumalis exposes the biotechnological potential of its oxidative enzymes for delignifying raw plant biomass.</title>
        <authorList>
            <person name="Miyauchi S."/>
            <person name="Rancon A."/>
            <person name="Drula E."/>
            <person name="Hage H."/>
            <person name="Chaduli D."/>
            <person name="Favel A."/>
            <person name="Grisel S."/>
            <person name="Henrissat B."/>
            <person name="Herpoel-Gimbert I."/>
            <person name="Ruiz-Duenas F.J."/>
            <person name="Chevret D."/>
            <person name="Hainaut M."/>
            <person name="Lin J."/>
            <person name="Wang M."/>
            <person name="Pangilinan J."/>
            <person name="Lipzen A."/>
            <person name="Lesage-Meessen L."/>
            <person name="Navarro D."/>
            <person name="Riley R."/>
            <person name="Grigoriev I.V."/>
            <person name="Zhou S."/>
            <person name="Raouche S."/>
            <person name="Rosso M.N."/>
        </authorList>
    </citation>
    <scope>NUCLEOTIDE SEQUENCE [LARGE SCALE GENOMIC DNA]</scope>
    <source>
        <strain evidence="2 4">BRFM 1820</strain>
    </source>
</reference>
<evidence type="ECO:0000313" key="2">
    <source>
        <dbReference type="EMBL" id="RDX39710.1"/>
    </source>
</evidence>
<protein>
    <recommendedName>
        <fullName evidence="5">Mitochondrial carrier</fullName>
    </recommendedName>
</protein>
<dbReference type="EMBL" id="KZ857646">
    <property type="protein sequence ID" value="RDX39791.1"/>
    <property type="molecule type" value="Genomic_DNA"/>
</dbReference>
<dbReference type="PANTHER" id="PTHR47567:SF1">
    <property type="entry name" value="NAD-DEPENDENT EPIMERASE_DEHYDRATASE DOMAIN-CONTAINING PROTEIN"/>
    <property type="match status" value="1"/>
</dbReference>
<dbReference type="Proteomes" id="UP000256964">
    <property type="component" value="Unassembled WGS sequence"/>
</dbReference>
<feature type="compositionally biased region" description="Basic and acidic residues" evidence="1">
    <location>
        <begin position="1"/>
        <end position="21"/>
    </location>
</feature>
<evidence type="ECO:0008006" key="5">
    <source>
        <dbReference type="Google" id="ProtNLM"/>
    </source>
</evidence>
<accession>A0A371CHF6</accession>
<gene>
    <name evidence="3" type="ORF">OH76DRAFT_1490829</name>
    <name evidence="2" type="ORF">OH76DRAFT_1490880</name>
</gene>
<organism evidence="2 4">
    <name type="scientific">Lentinus brumalis</name>
    <dbReference type="NCBI Taxonomy" id="2498619"/>
    <lineage>
        <taxon>Eukaryota</taxon>
        <taxon>Fungi</taxon>
        <taxon>Dikarya</taxon>
        <taxon>Basidiomycota</taxon>
        <taxon>Agaricomycotina</taxon>
        <taxon>Agaricomycetes</taxon>
        <taxon>Polyporales</taxon>
        <taxon>Polyporaceae</taxon>
        <taxon>Lentinus</taxon>
    </lineage>
</organism>
<name>A0A371CHF6_9APHY</name>
<evidence type="ECO:0000256" key="1">
    <source>
        <dbReference type="SAM" id="MobiDB-lite"/>
    </source>
</evidence>
<dbReference type="AlphaFoldDB" id="A0A371CHF6"/>
<keyword evidence="4" id="KW-1185">Reference proteome</keyword>
<dbReference type="EMBL" id="KZ857667">
    <property type="protein sequence ID" value="RDX39710.1"/>
    <property type="molecule type" value="Genomic_DNA"/>
</dbReference>
<proteinExistence type="predicted"/>
<evidence type="ECO:0000313" key="4">
    <source>
        <dbReference type="Proteomes" id="UP000256964"/>
    </source>
</evidence>
<feature type="region of interest" description="Disordered" evidence="1">
    <location>
        <begin position="1"/>
        <end position="27"/>
    </location>
</feature>
<sequence length="146" mass="15390">MADRPTVRTQDDLSSSPEKKRTGGTLGSVHGAFDLGGTLKDALGGSLNEAVVMVMQVLALMPLHTIMNHQYRYGGAPPQATKTLYADGGWTRFYQGLAAALVQGPVSRFCDAVASVGVLALLKGNKYTRDLPALARAIFVSLTAPA</sequence>
<dbReference type="OrthoDB" id="409948at2759"/>
<evidence type="ECO:0000313" key="3">
    <source>
        <dbReference type="EMBL" id="RDX39791.1"/>
    </source>
</evidence>
<dbReference type="PANTHER" id="PTHR47567">
    <property type="entry name" value="MITOCHONDRIAL SUBSTRATE/SOLUTE CARRIER"/>
    <property type="match status" value="1"/>
</dbReference>